<organism evidence="1 2">
    <name type="scientific">Corallococcus macrosporus DSM 14697</name>
    <dbReference type="NCBI Taxonomy" id="1189310"/>
    <lineage>
        <taxon>Bacteria</taxon>
        <taxon>Pseudomonadati</taxon>
        <taxon>Myxococcota</taxon>
        <taxon>Myxococcia</taxon>
        <taxon>Myxococcales</taxon>
        <taxon>Cystobacterineae</taxon>
        <taxon>Myxococcaceae</taxon>
        <taxon>Corallococcus</taxon>
    </lineage>
</organism>
<gene>
    <name evidence="1" type="ORF">MYMAC_006939</name>
</gene>
<keyword evidence="2" id="KW-1185">Reference proteome</keyword>
<sequence>MRVEEFRRALDKRSAARGLEVTFHPPATAEVLRSLSERLGAPLPYPGPE</sequence>
<evidence type="ECO:0000313" key="1">
    <source>
        <dbReference type="EMBL" id="ATB51281.1"/>
    </source>
</evidence>
<dbReference type="AlphaFoldDB" id="A0A286NVT6"/>
<dbReference type="Proteomes" id="UP000217343">
    <property type="component" value="Chromosome"/>
</dbReference>
<protein>
    <submittedName>
        <fullName evidence="1">Uncharacterized protein</fullName>
    </submittedName>
</protein>
<dbReference type="KEGG" id="mmas:MYMAC_006939"/>
<accession>A0A286NVT6</accession>
<dbReference type="EMBL" id="CP022203">
    <property type="protein sequence ID" value="ATB51281.1"/>
    <property type="molecule type" value="Genomic_DNA"/>
</dbReference>
<evidence type="ECO:0000313" key="2">
    <source>
        <dbReference type="Proteomes" id="UP000217343"/>
    </source>
</evidence>
<name>A0A286NVT6_9BACT</name>
<reference evidence="1 2" key="1">
    <citation type="submission" date="2017-06" db="EMBL/GenBank/DDBJ databases">
        <title>Sequencing and comparative analysis of myxobacterial genomes.</title>
        <authorList>
            <person name="Rupp O."/>
            <person name="Goesmann A."/>
            <person name="Sogaard-Andersen L."/>
        </authorList>
    </citation>
    <scope>NUCLEOTIDE SEQUENCE [LARGE SCALE GENOMIC DNA]</scope>
    <source>
        <strain evidence="1 2">DSM 14697</strain>
    </source>
</reference>
<proteinExistence type="predicted"/>